<evidence type="ECO:0000313" key="5">
    <source>
        <dbReference type="Proteomes" id="UP000001745"/>
    </source>
</evidence>
<dbReference type="InParanoid" id="B8M1W2"/>
<dbReference type="CDD" id="cd05259">
    <property type="entry name" value="PCBER_SDR_a"/>
    <property type="match status" value="1"/>
</dbReference>
<dbReference type="Proteomes" id="UP000001745">
    <property type="component" value="Unassembled WGS sequence"/>
</dbReference>
<dbReference type="PANTHER" id="PTHR47706:SF2">
    <property type="entry name" value="ISOFLAVONE REDUCTASE FAMILY PROTEIN (AFU_ORTHOLOGUE AFUA_2G05290)"/>
    <property type="match status" value="1"/>
</dbReference>
<evidence type="ECO:0000313" key="4">
    <source>
        <dbReference type="EMBL" id="EED21340.1"/>
    </source>
</evidence>
<dbReference type="OrthoDB" id="10000533at2759"/>
<dbReference type="RefSeq" id="XP_002478303.1">
    <property type="nucleotide sequence ID" value="XM_002478258.1"/>
</dbReference>
<dbReference type="InterPro" id="IPR008030">
    <property type="entry name" value="NmrA-like"/>
</dbReference>
<evidence type="ECO:0000256" key="1">
    <source>
        <dbReference type="ARBA" id="ARBA00022857"/>
    </source>
</evidence>
<protein>
    <submittedName>
        <fullName evidence="4">Isoflavone reductase family protein</fullName>
    </submittedName>
</protein>
<dbReference type="GeneID" id="8104536"/>
<dbReference type="GO" id="GO:0016491">
    <property type="term" value="F:oxidoreductase activity"/>
    <property type="evidence" value="ECO:0007669"/>
    <property type="project" value="UniProtKB-KW"/>
</dbReference>
<keyword evidence="5" id="KW-1185">Reference proteome</keyword>
<dbReference type="HOGENOM" id="CLU_044876_0_2_1"/>
<dbReference type="PhylomeDB" id="B8M1W2"/>
<dbReference type="Gene3D" id="3.90.25.10">
    <property type="entry name" value="UDP-galactose 4-epimerase, domain 1"/>
    <property type="match status" value="1"/>
</dbReference>
<dbReference type="AlphaFoldDB" id="B8M1W2"/>
<dbReference type="eggNOG" id="ENOG502RZ8I">
    <property type="taxonomic scope" value="Eukaryota"/>
</dbReference>
<dbReference type="Gene3D" id="3.40.50.720">
    <property type="entry name" value="NAD(P)-binding Rossmann-like Domain"/>
    <property type="match status" value="1"/>
</dbReference>
<organism evidence="4 5">
    <name type="scientific">Talaromyces stipitatus (strain ATCC 10500 / CBS 375.48 / QM 6759 / NRRL 1006)</name>
    <name type="common">Penicillium stipitatum</name>
    <dbReference type="NCBI Taxonomy" id="441959"/>
    <lineage>
        <taxon>Eukaryota</taxon>
        <taxon>Fungi</taxon>
        <taxon>Dikarya</taxon>
        <taxon>Ascomycota</taxon>
        <taxon>Pezizomycotina</taxon>
        <taxon>Eurotiomycetes</taxon>
        <taxon>Eurotiomycetidae</taxon>
        <taxon>Eurotiales</taxon>
        <taxon>Trichocomaceae</taxon>
        <taxon>Talaromyces</taxon>
        <taxon>Talaromyces sect. Talaromyces</taxon>
    </lineage>
</organism>
<name>B8M1W2_TALSN</name>
<gene>
    <name evidence="4" type="ORF">TSTA_085710</name>
</gene>
<dbReference type="Pfam" id="PF05368">
    <property type="entry name" value="NmrA"/>
    <property type="match status" value="1"/>
</dbReference>
<dbReference type="InterPro" id="IPR036291">
    <property type="entry name" value="NAD(P)-bd_dom_sf"/>
</dbReference>
<dbReference type="SUPFAM" id="SSF51735">
    <property type="entry name" value="NAD(P)-binding Rossmann-fold domains"/>
    <property type="match status" value="1"/>
</dbReference>
<dbReference type="OMA" id="KYWAEPS"/>
<evidence type="ECO:0000259" key="3">
    <source>
        <dbReference type="Pfam" id="PF05368"/>
    </source>
</evidence>
<evidence type="ECO:0000256" key="2">
    <source>
        <dbReference type="ARBA" id="ARBA00023002"/>
    </source>
</evidence>
<dbReference type="PANTHER" id="PTHR47706">
    <property type="entry name" value="NMRA-LIKE FAMILY PROTEIN"/>
    <property type="match status" value="1"/>
</dbReference>
<reference evidence="5" key="1">
    <citation type="journal article" date="2015" name="Genome Announc.">
        <title>Genome sequence of the AIDS-associated pathogen Penicillium marneffei (ATCC18224) and its near taxonomic relative Talaromyces stipitatus (ATCC10500).</title>
        <authorList>
            <person name="Nierman W.C."/>
            <person name="Fedorova-Abrams N.D."/>
            <person name="Andrianopoulos A."/>
        </authorList>
    </citation>
    <scope>NUCLEOTIDE SEQUENCE [LARGE SCALE GENOMIC DNA]</scope>
    <source>
        <strain evidence="5">ATCC 10500 / CBS 375.48 / QM 6759 / NRRL 1006</strain>
    </source>
</reference>
<dbReference type="VEuPathDB" id="FungiDB:TSTA_085710"/>
<keyword evidence="2" id="KW-0560">Oxidoreductase</keyword>
<dbReference type="InterPro" id="IPR045312">
    <property type="entry name" value="PCBER-like"/>
</dbReference>
<dbReference type="EMBL" id="EQ962653">
    <property type="protein sequence ID" value="EED21340.1"/>
    <property type="molecule type" value="Genomic_DNA"/>
</dbReference>
<proteinExistence type="predicted"/>
<sequence length="349" mass="38689">MQQRLGSGREGLPVLHTPPFPAILLLPLKTKFKMVKVAIAGGSSPTLGESLVSALLSTNGRHTPIILSRQSDNTRISSNVEIRQVDYTSHTSLVNALRDIDVVISVLLIPGPEFITYQINLLHAAEEAGCRRFAPSEFALSSEAHEKVDILSAKLTTWDAVRSSVERGKIDAARFPCGMFMNYLGIGCPPSKRKDALAGFSEGPYLFHLEGDNPWVEVPLKEDDGQFSSLIMTNIRDIGKFITAAIDLEEPWSGRELGMAGETINFRDAIAICEQYIGKKIEVRPVTKAQLSEKLQEVPKNNFIEYMECQLSIAGTEELFLFEATLNKLCPQVRPMTITEFMQTFWTGL</sequence>
<dbReference type="InterPro" id="IPR051609">
    <property type="entry name" value="NmrA/Isoflavone_reductase-like"/>
</dbReference>
<accession>B8M1W2</accession>
<feature type="domain" description="NmrA-like" evidence="3">
    <location>
        <begin position="42"/>
        <end position="341"/>
    </location>
</feature>
<keyword evidence="1" id="KW-0521">NADP</keyword>